<dbReference type="InterPro" id="IPR001347">
    <property type="entry name" value="SIS_dom"/>
</dbReference>
<accession>A0A832I8Y5</accession>
<comment type="caution">
    <text evidence="2">The sequence shown here is derived from an EMBL/GenBank/DDBJ whole genome shotgun (WGS) entry which is preliminary data.</text>
</comment>
<feature type="domain" description="SIS" evidence="1">
    <location>
        <begin position="33"/>
        <end position="217"/>
    </location>
</feature>
<dbReference type="PROSITE" id="PS51464">
    <property type="entry name" value="SIS"/>
    <property type="match status" value="1"/>
</dbReference>
<dbReference type="GO" id="GO:1901135">
    <property type="term" value="P:carbohydrate derivative metabolic process"/>
    <property type="evidence" value="ECO:0007669"/>
    <property type="project" value="InterPro"/>
</dbReference>
<keyword evidence="2" id="KW-0413">Isomerase</keyword>
<dbReference type="AlphaFoldDB" id="A0A832I8Y5"/>
<dbReference type="PANTHER" id="PTHR30390:SF7">
    <property type="entry name" value="PHOSPHOHEPTOSE ISOMERASE"/>
    <property type="match status" value="1"/>
</dbReference>
<evidence type="ECO:0000259" key="1">
    <source>
        <dbReference type="PROSITE" id="PS51464"/>
    </source>
</evidence>
<organism evidence="2">
    <name type="scientific">Pseudothermotoga hypogea</name>
    <dbReference type="NCBI Taxonomy" id="57487"/>
    <lineage>
        <taxon>Bacteria</taxon>
        <taxon>Thermotogati</taxon>
        <taxon>Thermotogota</taxon>
        <taxon>Thermotogae</taxon>
        <taxon>Thermotogales</taxon>
        <taxon>Thermotogaceae</taxon>
        <taxon>Pseudothermotoga</taxon>
    </lineage>
</organism>
<dbReference type="PANTHER" id="PTHR30390">
    <property type="entry name" value="SEDOHEPTULOSE 7-PHOSPHATE ISOMERASE / DNAA INITIATOR-ASSOCIATING FACTOR FOR REPLICATION INITIATION"/>
    <property type="match status" value="1"/>
</dbReference>
<evidence type="ECO:0000313" key="2">
    <source>
        <dbReference type="EMBL" id="HGZ78517.1"/>
    </source>
</evidence>
<dbReference type="EMBL" id="DTKQ01000010">
    <property type="protein sequence ID" value="HGZ78517.1"/>
    <property type="molecule type" value="Genomic_DNA"/>
</dbReference>
<protein>
    <submittedName>
        <fullName evidence="2">Sugar isomerase domain-containing protein</fullName>
    </submittedName>
</protein>
<dbReference type="InterPro" id="IPR046348">
    <property type="entry name" value="SIS_dom_sf"/>
</dbReference>
<dbReference type="GO" id="GO:0097367">
    <property type="term" value="F:carbohydrate derivative binding"/>
    <property type="evidence" value="ECO:0007669"/>
    <property type="project" value="InterPro"/>
</dbReference>
<sequence>MLAFETYFEKIENILRKIKTQQRDNILKAANLMADCISNGGFVHMFGSGHSIIPVLDAFPRYGSFVGFNPLTDPRLMWFSPTGPASAPGLLLIERKEGYIEDGFLRYQPIASGDVLVVYSHGGVNAAPVEAALYGKKVGASVIAVLSMQNQSLAAPTHSSGKKLSDIADVIIDNCVPPEDAVVELEGRKEKIAASSTVAAVAITMCLVAQTGSILHERGKDLKIFVSPNVEGFGVDYNIKIFDEHQKTISEHYRRIYGE</sequence>
<reference evidence="2" key="1">
    <citation type="journal article" date="2020" name="mSystems">
        <title>Genome- and Community-Level Interaction Insights into Carbon Utilization and Element Cycling Functions of Hydrothermarchaeota in Hydrothermal Sediment.</title>
        <authorList>
            <person name="Zhou Z."/>
            <person name="Liu Y."/>
            <person name="Xu W."/>
            <person name="Pan J."/>
            <person name="Luo Z.H."/>
            <person name="Li M."/>
        </authorList>
    </citation>
    <scope>NUCLEOTIDE SEQUENCE [LARGE SCALE GENOMIC DNA]</scope>
    <source>
        <strain evidence="2">SpSt-86</strain>
    </source>
</reference>
<name>A0A832I8Y5_9THEM</name>
<dbReference type="InterPro" id="IPR050099">
    <property type="entry name" value="SIS_GmhA/DiaA_subfam"/>
</dbReference>
<gene>
    <name evidence="2" type="ORF">ENW55_00845</name>
</gene>
<proteinExistence type="predicted"/>
<dbReference type="Gene3D" id="3.40.50.10490">
    <property type="entry name" value="Glucose-6-phosphate isomerase like protein, domain 1"/>
    <property type="match status" value="1"/>
</dbReference>
<dbReference type="GO" id="GO:0016853">
    <property type="term" value="F:isomerase activity"/>
    <property type="evidence" value="ECO:0007669"/>
    <property type="project" value="UniProtKB-KW"/>
</dbReference>
<dbReference type="SUPFAM" id="SSF53697">
    <property type="entry name" value="SIS domain"/>
    <property type="match status" value="1"/>
</dbReference>
<dbReference type="Pfam" id="PF13580">
    <property type="entry name" value="SIS_2"/>
    <property type="match status" value="1"/>
</dbReference>
<dbReference type="NCBIfam" id="NF002805">
    <property type="entry name" value="PRK02947.1"/>
    <property type="match status" value="1"/>
</dbReference>